<organism evidence="2 3">
    <name type="scientific">Zingiber officinale</name>
    <name type="common">Ginger</name>
    <name type="synonym">Amomum zingiber</name>
    <dbReference type="NCBI Taxonomy" id="94328"/>
    <lineage>
        <taxon>Eukaryota</taxon>
        <taxon>Viridiplantae</taxon>
        <taxon>Streptophyta</taxon>
        <taxon>Embryophyta</taxon>
        <taxon>Tracheophyta</taxon>
        <taxon>Spermatophyta</taxon>
        <taxon>Magnoliopsida</taxon>
        <taxon>Liliopsida</taxon>
        <taxon>Zingiberales</taxon>
        <taxon>Zingiberaceae</taxon>
        <taxon>Zingiber</taxon>
    </lineage>
</organism>
<protein>
    <submittedName>
        <fullName evidence="2">Uncharacterized protein</fullName>
    </submittedName>
</protein>
<evidence type="ECO:0000313" key="2">
    <source>
        <dbReference type="EMBL" id="KAG6531654.1"/>
    </source>
</evidence>
<proteinExistence type="predicted"/>
<feature type="compositionally biased region" description="Gly residues" evidence="1">
    <location>
        <begin position="1"/>
        <end position="11"/>
    </location>
</feature>
<accession>A0A8J5HVL4</accession>
<sequence length="205" mass="22025">MGRISGIGVGSSGTAPGDGIRRRRRHGGGNPRDTPPHFPAQRSQGGRMLSSDPRNSSKGHDQPQAQAFLLRSFILFAAAQSLRSARFLLQPRELVRLVGGSSSQEKQMTIAARATVQPTTKLVAIKPPPGAYDSNERDKTQRDINDMMVFHIAMAPCGSAVLEQQTAYTAAGSILPVDGVRSISDAILPVTGEWLVLWHSFGILS</sequence>
<dbReference type="EMBL" id="JACMSC010000002">
    <property type="protein sequence ID" value="KAG6531654.1"/>
    <property type="molecule type" value="Genomic_DNA"/>
</dbReference>
<dbReference type="Proteomes" id="UP000734854">
    <property type="component" value="Unassembled WGS sequence"/>
</dbReference>
<evidence type="ECO:0000256" key="1">
    <source>
        <dbReference type="SAM" id="MobiDB-lite"/>
    </source>
</evidence>
<keyword evidence="3" id="KW-1185">Reference proteome</keyword>
<reference evidence="2 3" key="1">
    <citation type="submission" date="2020-08" db="EMBL/GenBank/DDBJ databases">
        <title>Plant Genome Project.</title>
        <authorList>
            <person name="Zhang R.-G."/>
        </authorList>
    </citation>
    <scope>NUCLEOTIDE SEQUENCE [LARGE SCALE GENOMIC DNA]</scope>
    <source>
        <tissue evidence="2">Rhizome</tissue>
    </source>
</reference>
<dbReference type="AlphaFoldDB" id="A0A8J5HVL4"/>
<feature type="region of interest" description="Disordered" evidence="1">
    <location>
        <begin position="1"/>
        <end position="63"/>
    </location>
</feature>
<gene>
    <name evidence="2" type="ORF">ZIOFF_005470</name>
</gene>
<evidence type="ECO:0000313" key="3">
    <source>
        <dbReference type="Proteomes" id="UP000734854"/>
    </source>
</evidence>
<name>A0A8J5HVL4_ZINOF</name>
<comment type="caution">
    <text evidence="2">The sequence shown here is derived from an EMBL/GenBank/DDBJ whole genome shotgun (WGS) entry which is preliminary data.</text>
</comment>